<protein>
    <submittedName>
        <fullName evidence="4">Pyridoxal phosphate-dependent transferase</fullName>
    </submittedName>
</protein>
<dbReference type="GO" id="GO:0008483">
    <property type="term" value="F:transaminase activity"/>
    <property type="evidence" value="ECO:0007669"/>
    <property type="project" value="TreeGrafter"/>
</dbReference>
<dbReference type="RefSeq" id="XP_040723912.1">
    <property type="nucleotide sequence ID" value="XM_040867966.1"/>
</dbReference>
<dbReference type="PRINTS" id="PR00753">
    <property type="entry name" value="ACCSYNTHASE"/>
</dbReference>
<gene>
    <name evidence="4" type="ORF">BCR37DRAFT_349933</name>
</gene>
<dbReference type="InterPro" id="IPR050478">
    <property type="entry name" value="Ethylene_sulfur-biosynth"/>
</dbReference>
<reference evidence="4 5" key="1">
    <citation type="submission" date="2016-07" db="EMBL/GenBank/DDBJ databases">
        <title>Pervasive Adenine N6-methylation of Active Genes in Fungi.</title>
        <authorList>
            <consortium name="DOE Joint Genome Institute"/>
            <person name="Mondo S.J."/>
            <person name="Dannebaum R.O."/>
            <person name="Kuo R.C."/>
            <person name="Labutti K."/>
            <person name="Haridas S."/>
            <person name="Kuo A."/>
            <person name="Salamov A."/>
            <person name="Ahrendt S.R."/>
            <person name="Lipzen A."/>
            <person name="Sullivan W."/>
            <person name="Andreopoulos W.B."/>
            <person name="Clum A."/>
            <person name="Lindquist E."/>
            <person name="Daum C."/>
            <person name="Ramamoorthy G.K."/>
            <person name="Gryganskyi A."/>
            <person name="Culley D."/>
            <person name="Magnuson J.K."/>
            <person name="James T.Y."/>
            <person name="O'Malley M.A."/>
            <person name="Stajich J.E."/>
            <person name="Spatafora J.W."/>
            <person name="Visel A."/>
            <person name="Grigoriev I.V."/>
        </authorList>
    </citation>
    <scope>NUCLEOTIDE SEQUENCE [LARGE SCALE GENOMIC DNA]</scope>
    <source>
        <strain evidence="4 5">12-1054</strain>
    </source>
</reference>
<proteinExistence type="predicted"/>
<dbReference type="CDD" id="cd00609">
    <property type="entry name" value="AAT_like"/>
    <property type="match status" value="1"/>
</dbReference>
<accession>A0A1Y2F6N7</accession>
<feature type="region of interest" description="Disordered" evidence="2">
    <location>
        <begin position="1"/>
        <end position="22"/>
    </location>
</feature>
<evidence type="ECO:0000256" key="1">
    <source>
        <dbReference type="ARBA" id="ARBA00022898"/>
    </source>
</evidence>
<dbReference type="OrthoDB" id="7042322at2759"/>
<dbReference type="InterPro" id="IPR004839">
    <property type="entry name" value="Aminotransferase_I/II_large"/>
</dbReference>
<keyword evidence="5" id="KW-1185">Reference proteome</keyword>
<dbReference type="InterPro" id="IPR015424">
    <property type="entry name" value="PyrdxlP-dep_Trfase"/>
</dbReference>
<dbReference type="Gene3D" id="3.90.1150.10">
    <property type="entry name" value="Aspartate Aminotransferase, domain 1"/>
    <property type="match status" value="1"/>
</dbReference>
<keyword evidence="4" id="KW-0808">Transferase</keyword>
<dbReference type="Proteomes" id="UP000193685">
    <property type="component" value="Unassembled WGS sequence"/>
</dbReference>
<evidence type="ECO:0000256" key="2">
    <source>
        <dbReference type="SAM" id="MobiDB-lite"/>
    </source>
</evidence>
<dbReference type="Gene3D" id="3.40.640.10">
    <property type="entry name" value="Type I PLP-dependent aspartate aminotransferase-like (Major domain)"/>
    <property type="match status" value="1"/>
</dbReference>
<dbReference type="AlphaFoldDB" id="A0A1Y2F6N7"/>
<evidence type="ECO:0000259" key="3">
    <source>
        <dbReference type="Pfam" id="PF00155"/>
    </source>
</evidence>
<dbReference type="PANTHER" id="PTHR43795">
    <property type="entry name" value="BIFUNCTIONAL ASPARTATE AMINOTRANSFERASE AND GLUTAMATE/ASPARTATE-PREPHENATE AMINOTRANSFERASE-RELATED"/>
    <property type="match status" value="1"/>
</dbReference>
<dbReference type="EMBL" id="MCFI01000015">
    <property type="protein sequence ID" value="ORY79541.1"/>
    <property type="molecule type" value="Genomic_DNA"/>
</dbReference>
<dbReference type="GO" id="GO:0006520">
    <property type="term" value="P:amino acid metabolic process"/>
    <property type="evidence" value="ECO:0007669"/>
    <property type="project" value="TreeGrafter"/>
</dbReference>
<sequence length="452" mass="50206">MDNVSTINKDLSDSKLSDAPNASDVLSERGQANYKNLYPVLSSFIDILRDTYDPEENPGGVINAGIAENSLNYRVVEEYYSSLDIKFTDLTYGDGVGSSQRLKDLYAGFINHRLKPTHKLDSDSIFVGSGVGGVIDALVYNMCDPGDGVLVAEPYYNGFDVDFTVRSSAIPVGVKLDHLDSPFSYKALEAFEKTYLAKKKEGIVCKAVMLCNPHNPLGRCYPRSTIREYIRFCKKYDLWLISDEIYAFSIFDTPDSLAATGEDKAFAPYHSILSFEDEELDGFDKICFLHGMSKDFCANGFRMGCCVLPYDGPLRIAMSASSILGKVSSLTDIAFSKILADKAFLDEFLDGNKQKLKAAYTVFDSWAKAHGVKYMPSHAGHFVVLDLPESTKSDGWADELALQQMLIKKHKIFVSTGAMYHFSEPGFFRWTFTMRPDYAAVALERLATGLGL</sequence>
<dbReference type="SUPFAM" id="SSF53383">
    <property type="entry name" value="PLP-dependent transferases"/>
    <property type="match status" value="1"/>
</dbReference>
<comment type="caution">
    <text evidence="4">The sequence shown here is derived from an EMBL/GenBank/DDBJ whole genome shotgun (WGS) entry which is preliminary data.</text>
</comment>
<dbReference type="Pfam" id="PF00155">
    <property type="entry name" value="Aminotran_1_2"/>
    <property type="match status" value="1"/>
</dbReference>
<evidence type="ECO:0000313" key="5">
    <source>
        <dbReference type="Proteomes" id="UP000193685"/>
    </source>
</evidence>
<dbReference type="InterPro" id="IPR015421">
    <property type="entry name" value="PyrdxlP-dep_Trfase_major"/>
</dbReference>
<dbReference type="GeneID" id="63784565"/>
<dbReference type="PANTHER" id="PTHR43795:SF39">
    <property type="entry name" value="AMINOTRANSFERASE CLASS I_CLASSII DOMAIN-CONTAINING PROTEIN"/>
    <property type="match status" value="1"/>
</dbReference>
<evidence type="ECO:0000313" key="4">
    <source>
        <dbReference type="EMBL" id="ORY79541.1"/>
    </source>
</evidence>
<keyword evidence="1" id="KW-0663">Pyridoxal phosphate</keyword>
<dbReference type="STRING" id="56484.A0A1Y2F6N7"/>
<organism evidence="4 5">
    <name type="scientific">Protomyces lactucae-debilis</name>
    <dbReference type="NCBI Taxonomy" id="2754530"/>
    <lineage>
        <taxon>Eukaryota</taxon>
        <taxon>Fungi</taxon>
        <taxon>Dikarya</taxon>
        <taxon>Ascomycota</taxon>
        <taxon>Taphrinomycotina</taxon>
        <taxon>Taphrinomycetes</taxon>
        <taxon>Taphrinales</taxon>
        <taxon>Protomycetaceae</taxon>
        <taxon>Protomyces</taxon>
    </lineage>
</organism>
<dbReference type="GO" id="GO:0030170">
    <property type="term" value="F:pyridoxal phosphate binding"/>
    <property type="evidence" value="ECO:0007669"/>
    <property type="project" value="InterPro"/>
</dbReference>
<dbReference type="OMA" id="HIAQKCL"/>
<feature type="domain" description="Aminotransferase class I/classII large" evidence="3">
    <location>
        <begin position="99"/>
        <end position="446"/>
    </location>
</feature>
<dbReference type="InterPro" id="IPR015422">
    <property type="entry name" value="PyrdxlP-dep_Trfase_small"/>
</dbReference>
<name>A0A1Y2F6N7_PROLT</name>